<dbReference type="PROSITE" id="PS01173">
    <property type="entry name" value="LIPASE_GDXG_HIS"/>
    <property type="match status" value="1"/>
</dbReference>
<dbReference type="InterPro" id="IPR050300">
    <property type="entry name" value="GDXG_lipolytic_enzyme"/>
</dbReference>
<evidence type="ECO:0000256" key="2">
    <source>
        <dbReference type="ARBA" id="ARBA00022801"/>
    </source>
</evidence>
<comment type="similarity">
    <text evidence="1">Belongs to the 'GDXG' lipolytic enzyme family.</text>
</comment>
<reference evidence="4 5" key="1">
    <citation type="submission" date="2019-01" db="EMBL/GenBank/DDBJ databases">
        <title>Sequencing the genomes of 1000 actinobacteria strains.</title>
        <authorList>
            <person name="Klenk H.-P."/>
        </authorList>
    </citation>
    <scope>NUCLEOTIDE SEQUENCE [LARGE SCALE GENOMIC DNA]</scope>
    <source>
        <strain evidence="4 5">DSM 43925</strain>
    </source>
</reference>
<gene>
    <name evidence="4" type="ORF">EDD27_7819</name>
</gene>
<dbReference type="SUPFAM" id="SSF53474">
    <property type="entry name" value="alpha/beta-Hydrolases"/>
    <property type="match status" value="1"/>
</dbReference>
<evidence type="ECO:0000313" key="5">
    <source>
        <dbReference type="Proteomes" id="UP000284824"/>
    </source>
</evidence>
<evidence type="ECO:0000313" key="4">
    <source>
        <dbReference type="EMBL" id="RVX45042.1"/>
    </source>
</evidence>
<evidence type="ECO:0000259" key="3">
    <source>
        <dbReference type="Pfam" id="PF07859"/>
    </source>
</evidence>
<protein>
    <submittedName>
        <fullName evidence="4">Acetyl esterase/lipase</fullName>
    </submittedName>
</protein>
<sequence length="320" mass="34337">MSRHVLEPAAQEFADATSKPPLLYELGVDGARKLLDDVQTAPDRLPEVDEKWITVPAEVGDVRVRIVKPAGAAGTLPVVLYVHGGGWVLGNAGTHDRLVRELAVGAGAALVFVEYDRSPEARYPVAIEQAYATAQWITKHGAEESLDASRLAVAGDSVGGNMTAALTIMAKRRGDVTFVHQSLYYPVTDAAQDTDSYREFANGPHLTANAMAWFWDAYTTDPAQRAEITASPLRATLDDLAGLPPALVIVDENDVLRDEGEAYARKLTAAGVPTTSVRYNGTLHDFMMLNPVRDTQASRAATAQAIEVLKTALNTGKANS</sequence>
<dbReference type="EMBL" id="SAUN01000001">
    <property type="protein sequence ID" value="RVX45042.1"/>
    <property type="molecule type" value="Genomic_DNA"/>
</dbReference>
<comment type="caution">
    <text evidence="4">The sequence shown here is derived from an EMBL/GenBank/DDBJ whole genome shotgun (WGS) entry which is preliminary data.</text>
</comment>
<dbReference type="PANTHER" id="PTHR48081:SF8">
    <property type="entry name" value="ALPHA_BETA HYDROLASE FOLD-3 DOMAIN-CONTAINING PROTEIN-RELATED"/>
    <property type="match status" value="1"/>
</dbReference>
<dbReference type="InterPro" id="IPR002168">
    <property type="entry name" value="Lipase_GDXG_HIS_AS"/>
</dbReference>
<dbReference type="AlphaFoldDB" id="A0A438MGR8"/>
<evidence type="ECO:0000256" key="1">
    <source>
        <dbReference type="ARBA" id="ARBA00010515"/>
    </source>
</evidence>
<dbReference type="PANTHER" id="PTHR48081">
    <property type="entry name" value="AB HYDROLASE SUPERFAMILY PROTEIN C4A8.06C"/>
    <property type="match status" value="1"/>
</dbReference>
<dbReference type="GO" id="GO:0016787">
    <property type="term" value="F:hydrolase activity"/>
    <property type="evidence" value="ECO:0007669"/>
    <property type="project" value="UniProtKB-KW"/>
</dbReference>
<keyword evidence="5" id="KW-1185">Reference proteome</keyword>
<proteinExistence type="inferred from homology"/>
<feature type="domain" description="Alpha/beta hydrolase fold-3" evidence="3">
    <location>
        <begin position="79"/>
        <end position="287"/>
    </location>
</feature>
<dbReference type="Proteomes" id="UP000284824">
    <property type="component" value="Unassembled WGS sequence"/>
</dbReference>
<accession>A0A438MGR8</accession>
<dbReference type="Gene3D" id="3.40.50.1820">
    <property type="entry name" value="alpha/beta hydrolase"/>
    <property type="match status" value="1"/>
</dbReference>
<dbReference type="InterPro" id="IPR013094">
    <property type="entry name" value="AB_hydrolase_3"/>
</dbReference>
<name>A0A438MGR8_9ACTN</name>
<keyword evidence="2" id="KW-0378">Hydrolase</keyword>
<dbReference type="RefSeq" id="WP_127936721.1">
    <property type="nucleotide sequence ID" value="NZ_SAUN01000001.1"/>
</dbReference>
<dbReference type="InterPro" id="IPR029058">
    <property type="entry name" value="AB_hydrolase_fold"/>
</dbReference>
<dbReference type="Pfam" id="PF07859">
    <property type="entry name" value="Abhydrolase_3"/>
    <property type="match status" value="1"/>
</dbReference>
<organism evidence="4 5">
    <name type="scientific">Nonomuraea polychroma</name>
    <dbReference type="NCBI Taxonomy" id="46176"/>
    <lineage>
        <taxon>Bacteria</taxon>
        <taxon>Bacillati</taxon>
        <taxon>Actinomycetota</taxon>
        <taxon>Actinomycetes</taxon>
        <taxon>Streptosporangiales</taxon>
        <taxon>Streptosporangiaceae</taxon>
        <taxon>Nonomuraea</taxon>
    </lineage>
</organism>
<dbReference type="OrthoDB" id="3209779at2"/>